<dbReference type="InterPro" id="IPR036390">
    <property type="entry name" value="WH_DNA-bd_sf"/>
</dbReference>
<dbReference type="InterPro" id="IPR050707">
    <property type="entry name" value="HTH_MetabolicPath_Reg"/>
</dbReference>
<dbReference type="Proteomes" id="UP000253772">
    <property type="component" value="Chromosome c2"/>
</dbReference>
<keyword evidence="2" id="KW-0804">Transcription</keyword>
<dbReference type="GO" id="GO:0003700">
    <property type="term" value="F:DNA-binding transcription factor activity"/>
    <property type="evidence" value="ECO:0007669"/>
    <property type="project" value="TreeGrafter"/>
</dbReference>
<evidence type="ECO:0000256" key="1">
    <source>
        <dbReference type="ARBA" id="ARBA00023015"/>
    </source>
</evidence>
<evidence type="ECO:0000256" key="2">
    <source>
        <dbReference type="ARBA" id="ARBA00023163"/>
    </source>
</evidence>
<evidence type="ECO:0000313" key="4">
    <source>
        <dbReference type="Proteomes" id="UP000253772"/>
    </source>
</evidence>
<dbReference type="RefSeq" id="WP_017513213.1">
    <property type="nucleotide sequence ID" value="NZ_CP026544.1"/>
</dbReference>
<dbReference type="OrthoDB" id="9807558at2"/>
<dbReference type="GO" id="GO:0003677">
    <property type="term" value="F:DNA binding"/>
    <property type="evidence" value="ECO:0007669"/>
    <property type="project" value="InterPro"/>
</dbReference>
<dbReference type="Pfam" id="PF09339">
    <property type="entry name" value="HTH_IclR"/>
    <property type="match status" value="1"/>
</dbReference>
<dbReference type="InterPro" id="IPR029016">
    <property type="entry name" value="GAF-like_dom_sf"/>
</dbReference>
<dbReference type="PROSITE" id="PS51077">
    <property type="entry name" value="HTH_ICLR"/>
    <property type="match status" value="1"/>
</dbReference>
<dbReference type="Gene3D" id="1.10.10.10">
    <property type="entry name" value="Winged helix-like DNA-binding domain superfamily/Winged helix DNA-binding domain"/>
    <property type="match status" value="1"/>
</dbReference>
<dbReference type="InterPro" id="IPR005471">
    <property type="entry name" value="Tscrpt_reg_IclR_N"/>
</dbReference>
<gene>
    <name evidence="3" type="ORF">DDF84_020705</name>
</gene>
<reference evidence="3 4" key="1">
    <citation type="submission" date="2019-03" db="EMBL/GenBank/DDBJ databases">
        <title>Comparative insights into the high quality Complete genome sequence of highly metal resistant Cupriavidus metallidurans strain BS1 isolated from a gold-copper mine.</title>
        <authorList>
            <person name="Mazhar H.S."/>
            <person name="Rensing C."/>
        </authorList>
    </citation>
    <scope>NUCLEOTIDE SEQUENCE [LARGE SCALE GENOMIC DNA]</scope>
    <source>
        <strain evidence="3 4">BS1</strain>
    </source>
</reference>
<sequence length="266" mass="28984">MLEPTHESEPFSRTTPGSQTLLRGLNLLRAFVSGAPVLSNAQLAERSGLPRPTVSRLTHSLVEGGYLEYDGVSKGYRLAPVCLSLARSFHIGRSELDAVLPLMGQVATAEQINVTLSAADGFWMVYLHTIRKGRGLMSRAAMTGTRFGMVRSSTGHAYLAGLPESRRQLLMGRLASHYGEKWPKYRERIDTSRAKYAKDGYCRSRVVLGMEGIATAVMGPDGVLYTLSVSYAVGDDDDGPLEARYAPVLLSLRDAIEIAWSEFGGV</sequence>
<dbReference type="PANTHER" id="PTHR30136">
    <property type="entry name" value="HELIX-TURN-HELIX TRANSCRIPTIONAL REGULATOR, ICLR FAMILY"/>
    <property type="match status" value="1"/>
</dbReference>
<dbReference type="GO" id="GO:0045892">
    <property type="term" value="P:negative regulation of DNA-templated transcription"/>
    <property type="evidence" value="ECO:0007669"/>
    <property type="project" value="TreeGrafter"/>
</dbReference>
<dbReference type="AlphaFoldDB" id="A0A2L0X3R8"/>
<dbReference type="Gene3D" id="3.30.450.40">
    <property type="match status" value="1"/>
</dbReference>
<dbReference type="EMBL" id="CP037901">
    <property type="protein sequence ID" value="QBP12198.1"/>
    <property type="molecule type" value="Genomic_DNA"/>
</dbReference>
<dbReference type="SUPFAM" id="SSF55781">
    <property type="entry name" value="GAF domain-like"/>
    <property type="match status" value="1"/>
</dbReference>
<protein>
    <submittedName>
        <fullName evidence="3">IclR family transcriptional regulator</fullName>
    </submittedName>
</protein>
<dbReference type="SUPFAM" id="SSF46785">
    <property type="entry name" value="Winged helix' DNA-binding domain"/>
    <property type="match status" value="1"/>
</dbReference>
<accession>A0A2L0X3R8</accession>
<dbReference type="SMART" id="SM00346">
    <property type="entry name" value="HTH_ICLR"/>
    <property type="match status" value="1"/>
</dbReference>
<proteinExistence type="predicted"/>
<keyword evidence="1" id="KW-0805">Transcription regulation</keyword>
<dbReference type="InterPro" id="IPR036388">
    <property type="entry name" value="WH-like_DNA-bd_sf"/>
</dbReference>
<evidence type="ECO:0000313" key="3">
    <source>
        <dbReference type="EMBL" id="QBP12198.1"/>
    </source>
</evidence>
<name>A0A2L0X3R8_9BURK</name>
<organism evidence="3 4">
    <name type="scientific">Cupriavidus metallidurans</name>
    <dbReference type="NCBI Taxonomy" id="119219"/>
    <lineage>
        <taxon>Bacteria</taxon>
        <taxon>Pseudomonadati</taxon>
        <taxon>Pseudomonadota</taxon>
        <taxon>Betaproteobacteria</taxon>
        <taxon>Burkholderiales</taxon>
        <taxon>Burkholderiaceae</taxon>
        <taxon>Cupriavidus</taxon>
    </lineage>
</organism>
<dbReference type="PANTHER" id="PTHR30136:SF33">
    <property type="entry name" value="TRANSCRIPTIONAL REGULATORY PROTEIN"/>
    <property type="match status" value="1"/>
</dbReference>